<feature type="transmembrane region" description="Helical" evidence="1">
    <location>
        <begin position="32"/>
        <end position="49"/>
    </location>
</feature>
<keyword evidence="3" id="KW-1185">Reference proteome</keyword>
<organism evidence="2 3">
    <name type="scientific">Mycolicibacter virginiensis</name>
    <dbReference type="NCBI Taxonomy" id="1795032"/>
    <lineage>
        <taxon>Bacteria</taxon>
        <taxon>Bacillati</taxon>
        <taxon>Actinomycetota</taxon>
        <taxon>Actinomycetes</taxon>
        <taxon>Mycobacteriales</taxon>
        <taxon>Mycobacteriaceae</taxon>
        <taxon>Mycolicibacter</taxon>
    </lineage>
</organism>
<dbReference type="EMBL" id="PUEV01000084">
    <property type="protein sequence ID" value="PQM51237.1"/>
    <property type="molecule type" value="Genomic_DNA"/>
</dbReference>
<sequence length="213" mass="23600">MSSAFIIAAGLCIVAGGFLDYLKVPLESKRRIYWYLAALTMLFAVLAAYPDPATILAAIGVMLIATVGWAYAHTPYIRIRGTIYAFQPLHKNAESEGDSAKLQRHEQIATPPKIWWIIAGFGLAFDVAVCSSFLPGREGFSFHNDRELILYMLGFCLLFAVGMGYGEAKFRYPIAQGQRLQFFIASVSSAGLFAVVYLSVYHLTSKATRHRDN</sequence>
<keyword evidence="1" id="KW-0812">Transmembrane</keyword>
<protein>
    <submittedName>
        <fullName evidence="2">Uncharacterized protein</fullName>
    </submittedName>
</protein>
<dbReference type="Proteomes" id="UP000237911">
    <property type="component" value="Unassembled WGS sequence"/>
</dbReference>
<feature type="transmembrane region" description="Helical" evidence="1">
    <location>
        <begin position="114"/>
        <end position="136"/>
    </location>
</feature>
<keyword evidence="1" id="KW-1133">Transmembrane helix</keyword>
<evidence type="ECO:0000313" key="3">
    <source>
        <dbReference type="Proteomes" id="UP000237911"/>
    </source>
</evidence>
<gene>
    <name evidence="2" type="ORF">C5U48_16260</name>
</gene>
<feature type="transmembrane region" description="Helical" evidence="1">
    <location>
        <begin position="148"/>
        <end position="168"/>
    </location>
</feature>
<evidence type="ECO:0000256" key="1">
    <source>
        <dbReference type="SAM" id="Phobius"/>
    </source>
</evidence>
<dbReference type="AlphaFoldDB" id="A0A9X7IL19"/>
<keyword evidence="1" id="KW-0472">Membrane</keyword>
<name>A0A9X7IL19_9MYCO</name>
<reference evidence="2 3" key="1">
    <citation type="submission" date="2018-02" db="EMBL/GenBank/DDBJ databases">
        <title>Draft genome sequence of Mycobacterium virginiense isolated from mud of a swine farm in Japan.</title>
        <authorList>
            <person name="Ohya K."/>
        </authorList>
    </citation>
    <scope>NUCLEOTIDE SEQUENCE [LARGE SCALE GENOMIC DNA]</scope>
    <source>
        <strain evidence="2 3">GF75</strain>
    </source>
</reference>
<comment type="caution">
    <text evidence="2">The sequence shown here is derived from an EMBL/GenBank/DDBJ whole genome shotgun (WGS) entry which is preliminary data.</text>
</comment>
<feature type="transmembrane region" description="Helical" evidence="1">
    <location>
        <begin position="6"/>
        <end position="25"/>
    </location>
</feature>
<proteinExistence type="predicted"/>
<dbReference type="RefSeq" id="WP_046284902.1">
    <property type="nucleotide sequence ID" value="NZ_PUEV01000084.1"/>
</dbReference>
<evidence type="ECO:0000313" key="2">
    <source>
        <dbReference type="EMBL" id="PQM51237.1"/>
    </source>
</evidence>
<feature type="transmembrane region" description="Helical" evidence="1">
    <location>
        <begin position="55"/>
        <end position="72"/>
    </location>
</feature>
<accession>A0A9X7IL19</accession>
<feature type="transmembrane region" description="Helical" evidence="1">
    <location>
        <begin position="180"/>
        <end position="203"/>
    </location>
</feature>